<dbReference type="EMBL" id="JACWMS010000003">
    <property type="protein sequence ID" value="MBD1321443.1"/>
    <property type="molecule type" value="Genomic_DNA"/>
</dbReference>
<accession>A0ABR7WF78</accession>
<gene>
    <name evidence="1" type="ORF">IDF66_17790</name>
</gene>
<dbReference type="Proteomes" id="UP000602395">
    <property type="component" value="Unassembled WGS sequence"/>
</dbReference>
<dbReference type="Pfam" id="PF02391">
    <property type="entry name" value="MoaE"/>
    <property type="match status" value="1"/>
</dbReference>
<evidence type="ECO:0000313" key="1">
    <source>
        <dbReference type="EMBL" id="MBD1321443.1"/>
    </source>
</evidence>
<sequence length="150" mass="15429">MTERAVGVQVVRASLSDNEIDLASHEALVVEAAGGGAGAVVGFVGAVRNHDGGHEVTRLVYSAHPTAPAVLSDVVGDVAGAADGVRAVAVSHRVGELAIGDVAFVVAVAADHRRAAFELCARLVDEVKARLPVWKHQFFGDGTDEWVGSA</sequence>
<dbReference type="Gene3D" id="3.90.1170.40">
    <property type="entry name" value="Molybdopterin biosynthesis MoaE subunit"/>
    <property type="match status" value="1"/>
</dbReference>
<dbReference type="SUPFAM" id="SSF54690">
    <property type="entry name" value="Molybdopterin synthase subunit MoaE"/>
    <property type="match status" value="1"/>
</dbReference>
<dbReference type="RefSeq" id="WP_190267960.1">
    <property type="nucleotide sequence ID" value="NZ_BAABAD010000005.1"/>
</dbReference>
<keyword evidence="2" id="KW-1185">Reference proteome</keyword>
<proteinExistence type="predicted"/>
<name>A0ABR7WF78_9ACTN</name>
<protein>
    <submittedName>
        <fullName evidence="1">Molybdenum cofactor biosynthesis protein MoaE</fullName>
    </submittedName>
</protein>
<reference evidence="1 2" key="1">
    <citation type="submission" date="2020-09" db="EMBL/GenBank/DDBJ databases">
        <title>Novel species in genus Gordonia.</title>
        <authorList>
            <person name="Zhang G."/>
        </authorList>
    </citation>
    <scope>NUCLEOTIDE SEQUENCE [LARGE SCALE GENOMIC DNA]</scope>
    <source>
        <strain evidence="1 2">ON-33</strain>
    </source>
</reference>
<dbReference type="InterPro" id="IPR036563">
    <property type="entry name" value="MoaE_sf"/>
</dbReference>
<dbReference type="InterPro" id="IPR003448">
    <property type="entry name" value="Mopterin_biosynth_MoaE"/>
</dbReference>
<dbReference type="PANTHER" id="PTHR23404">
    <property type="entry name" value="MOLYBDOPTERIN SYNTHASE RELATED"/>
    <property type="match status" value="1"/>
</dbReference>
<evidence type="ECO:0000313" key="2">
    <source>
        <dbReference type="Proteomes" id="UP000602395"/>
    </source>
</evidence>
<comment type="caution">
    <text evidence="1">The sequence shown here is derived from an EMBL/GenBank/DDBJ whole genome shotgun (WGS) entry which is preliminary data.</text>
</comment>
<organism evidence="1 2">
    <name type="scientific">Gordonia hankookensis</name>
    <dbReference type="NCBI Taxonomy" id="589403"/>
    <lineage>
        <taxon>Bacteria</taxon>
        <taxon>Bacillati</taxon>
        <taxon>Actinomycetota</taxon>
        <taxon>Actinomycetes</taxon>
        <taxon>Mycobacteriales</taxon>
        <taxon>Gordoniaceae</taxon>
        <taxon>Gordonia</taxon>
    </lineage>
</organism>